<dbReference type="Pfam" id="PF00854">
    <property type="entry name" value="PTR2"/>
    <property type="match status" value="2"/>
</dbReference>
<evidence type="ECO:0000256" key="2">
    <source>
        <dbReference type="ARBA" id="ARBA00005982"/>
    </source>
</evidence>
<accession>A0A8T0QS40</accession>
<keyword evidence="4 6" id="KW-1133">Transmembrane helix</keyword>
<feature type="transmembrane region" description="Helical" evidence="6">
    <location>
        <begin position="226"/>
        <end position="251"/>
    </location>
</feature>
<keyword evidence="8" id="KW-1185">Reference proteome</keyword>
<dbReference type="AlphaFoldDB" id="A0A8T0QS40"/>
<dbReference type="GO" id="GO:0022857">
    <property type="term" value="F:transmembrane transporter activity"/>
    <property type="evidence" value="ECO:0007669"/>
    <property type="project" value="InterPro"/>
</dbReference>
<comment type="similarity">
    <text evidence="2">Belongs to the major facilitator superfamily. Proton-dependent oligopeptide transporter (POT/PTR) (TC 2.A.17) family.</text>
</comment>
<reference evidence="7" key="1">
    <citation type="submission" date="2020-05" db="EMBL/GenBank/DDBJ databases">
        <title>WGS assembly of Panicum virgatum.</title>
        <authorList>
            <person name="Lovell J.T."/>
            <person name="Jenkins J."/>
            <person name="Shu S."/>
            <person name="Juenger T.E."/>
            <person name="Schmutz J."/>
        </authorList>
    </citation>
    <scope>NUCLEOTIDE SEQUENCE</scope>
    <source>
        <strain evidence="7">AP13</strain>
    </source>
</reference>
<evidence type="ECO:0000313" key="7">
    <source>
        <dbReference type="EMBL" id="KAG2575927.1"/>
    </source>
</evidence>
<dbReference type="InterPro" id="IPR036259">
    <property type="entry name" value="MFS_trans_sf"/>
</dbReference>
<feature type="transmembrane region" description="Helical" evidence="6">
    <location>
        <begin position="157"/>
        <end position="179"/>
    </location>
</feature>
<feature type="transmembrane region" description="Helical" evidence="6">
    <location>
        <begin position="185"/>
        <end position="205"/>
    </location>
</feature>
<gene>
    <name evidence="7" type="ORF">PVAP13_7KG361601</name>
</gene>
<evidence type="ECO:0000256" key="4">
    <source>
        <dbReference type="ARBA" id="ARBA00022989"/>
    </source>
</evidence>
<dbReference type="Proteomes" id="UP000823388">
    <property type="component" value="Chromosome 7K"/>
</dbReference>
<evidence type="ECO:0000313" key="8">
    <source>
        <dbReference type="Proteomes" id="UP000823388"/>
    </source>
</evidence>
<evidence type="ECO:0000256" key="5">
    <source>
        <dbReference type="ARBA" id="ARBA00023136"/>
    </source>
</evidence>
<sequence>MAIRALRTGRGDRRQLRLLRHLRQPHHLPDGAPGPVQRLRRQRLVGDGKPHAPARRIPRRRVPGPVQINHPRMLTLRPGVWHADSVVHGACAAPPPPPPPPHLLPSSSSTLQVQAFFYVSLYLIALAQGADKPCGLAFAAEQFDANHLAERASRASLFNWWFFCMAISISVAVAVVGYIQDNVGWGVGFGVPCAIVLAAFAVFLMGTPTYRLYHHQQQQQRRHKKAIAAAAAANCRRLLPIWATSLVYGVVYAQIMTLFNKQGRTLDRRLVRAIQLPPAALQTLGPPAS</sequence>
<dbReference type="GO" id="GO:0016020">
    <property type="term" value="C:membrane"/>
    <property type="evidence" value="ECO:0007669"/>
    <property type="project" value="UniProtKB-SubCell"/>
</dbReference>
<dbReference type="PANTHER" id="PTHR11654">
    <property type="entry name" value="OLIGOPEPTIDE TRANSPORTER-RELATED"/>
    <property type="match status" value="1"/>
</dbReference>
<keyword evidence="3 6" id="KW-0812">Transmembrane</keyword>
<comment type="caution">
    <text evidence="7">The sequence shown here is derived from an EMBL/GenBank/DDBJ whole genome shotgun (WGS) entry which is preliminary data.</text>
</comment>
<protein>
    <submittedName>
        <fullName evidence="7">Uncharacterized protein</fullName>
    </submittedName>
</protein>
<keyword evidence="5 6" id="KW-0472">Membrane</keyword>
<evidence type="ECO:0000256" key="3">
    <source>
        <dbReference type="ARBA" id="ARBA00022692"/>
    </source>
</evidence>
<dbReference type="SUPFAM" id="SSF103473">
    <property type="entry name" value="MFS general substrate transporter"/>
    <property type="match status" value="1"/>
</dbReference>
<comment type="subcellular location">
    <subcellularLocation>
        <location evidence="1">Membrane</location>
        <topology evidence="1">Multi-pass membrane protein</topology>
    </subcellularLocation>
</comment>
<dbReference type="EMBL" id="CM029049">
    <property type="protein sequence ID" value="KAG2575927.1"/>
    <property type="molecule type" value="Genomic_DNA"/>
</dbReference>
<dbReference type="Gene3D" id="1.20.1250.20">
    <property type="entry name" value="MFS general substrate transporter like domains"/>
    <property type="match status" value="2"/>
</dbReference>
<evidence type="ECO:0000256" key="6">
    <source>
        <dbReference type="SAM" id="Phobius"/>
    </source>
</evidence>
<dbReference type="InterPro" id="IPR000109">
    <property type="entry name" value="POT_fam"/>
</dbReference>
<evidence type="ECO:0000256" key="1">
    <source>
        <dbReference type="ARBA" id="ARBA00004141"/>
    </source>
</evidence>
<name>A0A8T0QS40_PANVG</name>
<proteinExistence type="inferred from homology"/>
<organism evidence="7 8">
    <name type="scientific">Panicum virgatum</name>
    <name type="common">Blackwell switchgrass</name>
    <dbReference type="NCBI Taxonomy" id="38727"/>
    <lineage>
        <taxon>Eukaryota</taxon>
        <taxon>Viridiplantae</taxon>
        <taxon>Streptophyta</taxon>
        <taxon>Embryophyta</taxon>
        <taxon>Tracheophyta</taxon>
        <taxon>Spermatophyta</taxon>
        <taxon>Magnoliopsida</taxon>
        <taxon>Liliopsida</taxon>
        <taxon>Poales</taxon>
        <taxon>Poaceae</taxon>
        <taxon>PACMAD clade</taxon>
        <taxon>Panicoideae</taxon>
        <taxon>Panicodae</taxon>
        <taxon>Paniceae</taxon>
        <taxon>Panicinae</taxon>
        <taxon>Panicum</taxon>
        <taxon>Panicum sect. Hiantes</taxon>
    </lineage>
</organism>